<gene>
    <name evidence="1" type="ORF">J2Z22_004630</name>
</gene>
<evidence type="ECO:0000313" key="2">
    <source>
        <dbReference type="Proteomes" id="UP001248709"/>
    </source>
</evidence>
<protein>
    <recommendedName>
        <fullName evidence="3">Prophage tail endopeptidase domain-containing protein</fullName>
    </recommendedName>
</protein>
<keyword evidence="2" id="KW-1185">Reference proteome</keyword>
<reference evidence="1 2" key="1">
    <citation type="submission" date="2023-07" db="EMBL/GenBank/DDBJ databases">
        <title>Genomic Encyclopedia of Type Strains, Phase IV (KMG-IV): sequencing the most valuable type-strain genomes for metagenomic binning, comparative biology and taxonomic classification.</title>
        <authorList>
            <person name="Goeker M."/>
        </authorList>
    </citation>
    <scope>NUCLEOTIDE SEQUENCE [LARGE SCALE GENOMIC DNA]</scope>
    <source>
        <strain evidence="1 2">T98</strain>
    </source>
</reference>
<dbReference type="EMBL" id="JAUSUY010000031">
    <property type="protein sequence ID" value="MDT3429034.1"/>
    <property type="molecule type" value="Genomic_DNA"/>
</dbReference>
<evidence type="ECO:0000313" key="1">
    <source>
        <dbReference type="EMBL" id="MDT3429034.1"/>
    </source>
</evidence>
<evidence type="ECO:0008006" key="3">
    <source>
        <dbReference type="Google" id="ProtNLM"/>
    </source>
</evidence>
<dbReference type="Proteomes" id="UP001248709">
    <property type="component" value="Unassembled WGS sequence"/>
</dbReference>
<proteinExistence type="predicted"/>
<organism evidence="1 2">
    <name type="scientific">Paenibacillus forsythiae</name>
    <dbReference type="NCBI Taxonomy" id="365616"/>
    <lineage>
        <taxon>Bacteria</taxon>
        <taxon>Bacillati</taxon>
        <taxon>Bacillota</taxon>
        <taxon>Bacilli</taxon>
        <taxon>Bacillales</taxon>
        <taxon>Paenibacillaceae</taxon>
        <taxon>Paenibacillus</taxon>
    </lineage>
</organism>
<name>A0ABU3HDZ2_9BACL</name>
<accession>A0ABU3HDZ2</accession>
<comment type="caution">
    <text evidence="1">The sequence shown here is derived from an EMBL/GenBank/DDBJ whole genome shotgun (WGS) entry which is preliminary data.</text>
</comment>
<dbReference type="RefSeq" id="WP_025702233.1">
    <property type="nucleotide sequence ID" value="NZ_JAUSUY010000031.1"/>
</dbReference>
<sequence>MSNATIIMTRDELFIGSDSATSIEVNGQLFRQDTKAIKLYQVDNKIIFASGELHFCYSVMEKFQQSKTRSIEQLRQIIYQHYAGQVSEIVICEHDGDQTVIHQLSSYNDFVPVIHSNIPVGGLNILTAGIKTRESYEVACANIFQGQTVKATYRRVFDNISYEGIGGMLSVFRVNKEGISKYLTHQIKEPHDLRVLSVSVLADYYQKHCIVGERIYGKIFMGVNLALEDEDGVLKFQGSKGEIFDRNGNLVMKLGLVDEEPDVFGLWSFNDVTRVRMDDSSGFVIEKANTDTDTYSNGWEKLLWADPSDGILYSKGLVAENIKIVNNIGETILDAESNYLDLGDFKDIVMDNKLTTLEKMQIITELYKIEAGYHRMLEQAEEYKTSQRDDIFDIEAQFFTKTPSTIDLYSTTPLTNAYNALLDYMSQYIEIVGREPLNININSPKTEQTSEIADRAEFILKFKTYYDEEKNLRNKIEDAQFYSGLNMGQFYNNVVIGQYGFIALRSDGKYRSVLNATNGLALQKWENNKWTNKVYASIGNSTYEDGTLIAEDLVTKRLRIETKHGDVLLDADALNFDFSALDSIILDNVIVSTEKITLSNNYKSITKQYTELRTQLERYIATVYNDRDSSYYGLDDAKNQLVASKGLLDTAYNALTSYMTPVFADMNATTHIINDLNSTRTIFYQVWENFYKDYEVARVKLSDFLEKSSLQLGRNYNNTVIDAENGIVVTRGNMMNRTTLNATEGIKIEKNIGYAGNPVWEKRFYVDLEGNMFADELRAIRLRIFSGDGDMLIDGDERRLYLNKFDIIGAGLITSEHIITNTITADNGYIADLTVNHLKTLAKDGEVEGYTDYIDIKDNEAKWITGKIISKTPAKDSRDNPLYWEDADKKHLTTDETPYIAYSYEMQDTEKLRIAFQDSGMYSYPYSVWGAGDGMVTDTGTEYGDSARGYIYKTSNEFHFKYNTSNTGDMREIKLYDDGINITSAGKMVEIEGKEIRIDAENGMIQLKHSSGAIFSIDEAGETIYMRQPDGSVLELSSTGLRADIKGDINLNATGNIKLSGSRINLN</sequence>